<feature type="compositionally biased region" description="Polar residues" evidence="1">
    <location>
        <begin position="685"/>
        <end position="694"/>
    </location>
</feature>
<feature type="compositionally biased region" description="Basic residues" evidence="1">
    <location>
        <begin position="168"/>
        <end position="177"/>
    </location>
</feature>
<name>A0ABD3DBI0_9LAMI</name>
<feature type="region of interest" description="Disordered" evidence="1">
    <location>
        <begin position="578"/>
        <end position="598"/>
    </location>
</feature>
<feature type="region of interest" description="Disordered" evidence="1">
    <location>
        <begin position="1"/>
        <end position="22"/>
    </location>
</feature>
<feature type="compositionally biased region" description="Low complexity" evidence="1">
    <location>
        <begin position="675"/>
        <end position="684"/>
    </location>
</feature>
<feature type="compositionally biased region" description="Acidic residues" evidence="1">
    <location>
        <begin position="429"/>
        <end position="441"/>
    </location>
</feature>
<accession>A0ABD3DBI0</accession>
<evidence type="ECO:0000313" key="2">
    <source>
        <dbReference type="EMBL" id="KAL3639209.1"/>
    </source>
</evidence>
<feature type="compositionally biased region" description="Basic and acidic residues" evidence="1">
    <location>
        <begin position="178"/>
        <end position="188"/>
    </location>
</feature>
<organism evidence="2 3">
    <name type="scientific">Castilleja foliolosa</name>
    <dbReference type="NCBI Taxonomy" id="1961234"/>
    <lineage>
        <taxon>Eukaryota</taxon>
        <taxon>Viridiplantae</taxon>
        <taxon>Streptophyta</taxon>
        <taxon>Embryophyta</taxon>
        <taxon>Tracheophyta</taxon>
        <taxon>Spermatophyta</taxon>
        <taxon>Magnoliopsida</taxon>
        <taxon>eudicotyledons</taxon>
        <taxon>Gunneridae</taxon>
        <taxon>Pentapetalae</taxon>
        <taxon>asterids</taxon>
        <taxon>lamiids</taxon>
        <taxon>Lamiales</taxon>
        <taxon>Orobanchaceae</taxon>
        <taxon>Pedicularideae</taxon>
        <taxon>Castillejinae</taxon>
        <taxon>Castilleja</taxon>
    </lineage>
</organism>
<protein>
    <recommendedName>
        <fullName evidence="4">DNA replication checkpoint mediator MRC1 domain-containing protein</fullName>
    </recommendedName>
</protein>
<dbReference type="PANTHER" id="PTHR36005">
    <property type="entry name" value="DNA LIGASE-LIKE PROTEIN"/>
    <property type="match status" value="1"/>
</dbReference>
<dbReference type="AlphaFoldDB" id="A0ABD3DBI0"/>
<feature type="region of interest" description="Disordered" evidence="1">
    <location>
        <begin position="386"/>
        <end position="443"/>
    </location>
</feature>
<feature type="region of interest" description="Disordered" evidence="1">
    <location>
        <begin position="128"/>
        <end position="205"/>
    </location>
</feature>
<comment type="caution">
    <text evidence="2">The sequence shown here is derived from an EMBL/GenBank/DDBJ whole genome shotgun (WGS) entry which is preliminary data.</text>
</comment>
<evidence type="ECO:0008006" key="4">
    <source>
        <dbReference type="Google" id="ProtNLM"/>
    </source>
</evidence>
<dbReference type="EMBL" id="JAVIJP010000018">
    <property type="protein sequence ID" value="KAL3639209.1"/>
    <property type="molecule type" value="Genomic_DNA"/>
</dbReference>
<dbReference type="Proteomes" id="UP001632038">
    <property type="component" value="Unassembled WGS sequence"/>
</dbReference>
<evidence type="ECO:0000313" key="3">
    <source>
        <dbReference type="Proteomes" id="UP001632038"/>
    </source>
</evidence>
<reference evidence="3" key="1">
    <citation type="journal article" date="2024" name="IScience">
        <title>Strigolactones Initiate the Formation of Haustorium-like Structures in Castilleja.</title>
        <authorList>
            <person name="Buerger M."/>
            <person name="Peterson D."/>
            <person name="Chory J."/>
        </authorList>
    </citation>
    <scope>NUCLEOTIDE SEQUENCE [LARGE SCALE GENOMIC DNA]</scope>
</reference>
<proteinExistence type="predicted"/>
<feature type="region of interest" description="Disordered" evidence="1">
    <location>
        <begin position="509"/>
        <end position="538"/>
    </location>
</feature>
<feature type="region of interest" description="Disordered" evidence="1">
    <location>
        <begin position="635"/>
        <end position="661"/>
    </location>
</feature>
<feature type="compositionally biased region" description="Polar residues" evidence="1">
    <location>
        <begin position="646"/>
        <end position="656"/>
    </location>
</feature>
<feature type="region of interest" description="Disordered" evidence="1">
    <location>
        <begin position="318"/>
        <end position="374"/>
    </location>
</feature>
<keyword evidence="3" id="KW-1185">Reference proteome</keyword>
<sequence>MDSDDDYQSFSPLKEPSPEVQYRRLKRLKKSDSKISTDLLIDTVDDPLLFPPIDFARLEAIENGTLPPGSFEYPDSVEDASLSHESPSQGIDDENKLGNGDEMEFEPVEEVKKTKRVLEFDDDDLTEEVVNEGAIGEDMVGGFELEKNEEERVGEDDFLDLLKERDEKKKKKKKKTRVKSDSGDESKANLRPSNKRTEEKERKAYLNELHAESQRLLRETRDASFKPIQVVQKPISSVLEKIRKRKLEISKKAMVVNSYGFDGSRSSKDRQKDLDVSYEDIDDENMEIIVEKAVIPPSLDEGISLTASKVDECKDAAKLTAHESDQHQVPPIVEPTPPLRAPVHDTEDLFDDSEPISTTVKQNDKLVNSPLEDDFAPSSLAMNLKFDSAPVDDSSSDEDYNDKENVEPHPCGIVDGSSSPKADFAKDFIDDEADEEDDSDNDLMRFPENEEAEDLEDLKELNDMIATGYEEKPIDNDKRNELHQKWLEQQDAAGTENLMQKLKCGSDLKDAMLQDKESETDEDDGEFDDEAKEDSLPRNSARLNIKKAKQIILQLLPDKEDAYLSDDDDDTQSRLARRRLISKEEQSTIVSPADDESSREVFGLIKKLNIVSENKRKPKALSFFDSVLKGGNSNNSSKSSFLGRVSNHSLPSSRKQGSGAVRSFIFEREDSNSRSAMSISESSSDTVTQETQPTRHLTAKYSNSQAKHTSQSSDGAFKTSSKSSLLEILKRSSSSLSHQVCNQDTTIDLTKGIFAFRAPKKPTKIEGRS</sequence>
<feature type="region of interest" description="Disordered" evidence="1">
    <location>
        <begin position="64"/>
        <end position="110"/>
    </location>
</feature>
<gene>
    <name evidence="2" type="ORF">CASFOL_017116</name>
</gene>
<dbReference type="PANTHER" id="PTHR36005:SF1">
    <property type="entry name" value="DNA LIGASE-LIKE PROTEIN"/>
    <property type="match status" value="1"/>
</dbReference>
<feature type="region of interest" description="Disordered" evidence="1">
    <location>
        <begin position="675"/>
        <end position="694"/>
    </location>
</feature>
<evidence type="ECO:0000256" key="1">
    <source>
        <dbReference type="SAM" id="MobiDB-lite"/>
    </source>
</evidence>
<feature type="compositionally biased region" description="Basic and acidic residues" evidence="1">
    <location>
        <begin position="195"/>
        <end position="205"/>
    </location>
</feature>
<feature type="compositionally biased region" description="Acidic residues" evidence="1">
    <location>
        <begin position="518"/>
        <end position="532"/>
    </location>
</feature>